<evidence type="ECO:0000256" key="9">
    <source>
        <dbReference type="ARBA" id="ARBA00055723"/>
    </source>
</evidence>
<feature type="compositionally biased region" description="Polar residues" evidence="14">
    <location>
        <begin position="469"/>
        <end position="478"/>
    </location>
</feature>
<keyword evidence="4" id="KW-0479">Metal-binding</keyword>
<feature type="region of interest" description="Disordered" evidence="14">
    <location>
        <begin position="432"/>
        <end position="563"/>
    </location>
</feature>
<dbReference type="CDD" id="cd02022">
    <property type="entry name" value="DPCK"/>
    <property type="match status" value="1"/>
</dbReference>
<keyword evidence="6" id="KW-0067">ATP-binding</keyword>
<feature type="compositionally biased region" description="Basic residues" evidence="14">
    <location>
        <begin position="514"/>
        <end position="525"/>
    </location>
</feature>
<evidence type="ECO:0000256" key="12">
    <source>
        <dbReference type="ARBA" id="ARBA00069592"/>
    </source>
</evidence>
<evidence type="ECO:0000256" key="2">
    <source>
        <dbReference type="ARBA" id="ARBA00009018"/>
    </source>
</evidence>
<dbReference type="InterPro" id="IPR001977">
    <property type="entry name" value="Depp_CoAkinase"/>
</dbReference>
<dbReference type="InterPro" id="IPR027417">
    <property type="entry name" value="P-loop_NTPase"/>
</dbReference>
<dbReference type="Pfam" id="PF01121">
    <property type="entry name" value="CoaE"/>
    <property type="match status" value="1"/>
</dbReference>
<dbReference type="SUPFAM" id="SSF52540">
    <property type="entry name" value="P-loop containing nucleoside triphosphate hydrolases"/>
    <property type="match status" value="1"/>
</dbReference>
<feature type="compositionally biased region" description="Polar residues" evidence="14">
    <location>
        <begin position="549"/>
        <end position="563"/>
    </location>
</feature>
<keyword evidence="7" id="KW-0636">Prenylation</keyword>
<dbReference type="GO" id="GO:0015937">
    <property type="term" value="P:coenzyme A biosynthetic process"/>
    <property type="evidence" value="ECO:0007669"/>
    <property type="project" value="InterPro"/>
</dbReference>
<dbReference type="FunFam" id="3.40.50.300:FF:000485">
    <property type="entry name" value="Dephospho-CoA kinase CAB5"/>
    <property type="match status" value="1"/>
</dbReference>
<dbReference type="SUPFAM" id="SSF55008">
    <property type="entry name" value="HMA, heavy metal-associated domain"/>
    <property type="match status" value="1"/>
</dbReference>
<proteinExistence type="inferred from homology"/>
<evidence type="ECO:0000256" key="1">
    <source>
        <dbReference type="ARBA" id="ARBA00004170"/>
    </source>
</evidence>
<comment type="caution">
    <text evidence="16">The sequence shown here is derived from an EMBL/GenBank/DDBJ whole genome shotgun (WGS) entry which is preliminary data.</text>
</comment>
<dbReference type="GO" id="GO:0005524">
    <property type="term" value="F:ATP binding"/>
    <property type="evidence" value="ECO:0007669"/>
    <property type="project" value="UniProtKB-KW"/>
</dbReference>
<organism evidence="16">
    <name type="scientific">Sesamum calycinum</name>
    <dbReference type="NCBI Taxonomy" id="2727403"/>
    <lineage>
        <taxon>Eukaryota</taxon>
        <taxon>Viridiplantae</taxon>
        <taxon>Streptophyta</taxon>
        <taxon>Embryophyta</taxon>
        <taxon>Tracheophyta</taxon>
        <taxon>Spermatophyta</taxon>
        <taxon>Magnoliopsida</taxon>
        <taxon>eudicotyledons</taxon>
        <taxon>Gunneridae</taxon>
        <taxon>Pentapetalae</taxon>
        <taxon>asterids</taxon>
        <taxon>lamiids</taxon>
        <taxon>Lamiales</taxon>
        <taxon>Pedaliaceae</taxon>
        <taxon>Sesamum</taxon>
    </lineage>
</organism>
<reference evidence="16" key="2">
    <citation type="journal article" date="2024" name="Plant">
        <title>Genomic evolution and insights into agronomic trait innovations of Sesamum species.</title>
        <authorList>
            <person name="Miao H."/>
            <person name="Wang L."/>
            <person name="Qu L."/>
            <person name="Liu H."/>
            <person name="Sun Y."/>
            <person name="Le M."/>
            <person name="Wang Q."/>
            <person name="Wei S."/>
            <person name="Zheng Y."/>
            <person name="Lin W."/>
            <person name="Duan Y."/>
            <person name="Cao H."/>
            <person name="Xiong S."/>
            <person name="Wang X."/>
            <person name="Wei L."/>
            <person name="Li C."/>
            <person name="Ma Q."/>
            <person name="Ju M."/>
            <person name="Zhao R."/>
            <person name="Li G."/>
            <person name="Mu C."/>
            <person name="Tian Q."/>
            <person name="Mei H."/>
            <person name="Zhang T."/>
            <person name="Gao T."/>
            <person name="Zhang H."/>
        </authorList>
    </citation>
    <scope>NUCLEOTIDE SEQUENCE</scope>
    <source>
        <strain evidence="16">KEN8</strain>
    </source>
</reference>
<evidence type="ECO:0000256" key="14">
    <source>
        <dbReference type="SAM" id="MobiDB-lite"/>
    </source>
</evidence>
<protein>
    <recommendedName>
        <fullName evidence="12">Dephospho-CoA kinase</fullName>
        <ecNumber evidence="11">2.7.1.24</ecNumber>
    </recommendedName>
    <alternativeName>
        <fullName evidence="13">Dephosphocoenzyme A kinase</fullName>
    </alternativeName>
</protein>
<dbReference type="InterPro" id="IPR006121">
    <property type="entry name" value="HMA_dom"/>
</dbReference>
<keyword evidence="16" id="KW-0418">Kinase</keyword>
<dbReference type="EC" id="2.7.1.24" evidence="11"/>
<evidence type="ECO:0000256" key="5">
    <source>
        <dbReference type="ARBA" id="ARBA00022741"/>
    </source>
</evidence>
<feature type="compositionally biased region" description="Basic and acidic residues" evidence="14">
    <location>
        <begin position="620"/>
        <end position="629"/>
    </location>
</feature>
<evidence type="ECO:0000256" key="8">
    <source>
        <dbReference type="ARBA" id="ARBA00024045"/>
    </source>
</evidence>
<evidence type="ECO:0000256" key="3">
    <source>
        <dbReference type="ARBA" id="ARBA00022481"/>
    </source>
</evidence>
<evidence type="ECO:0000256" key="10">
    <source>
        <dbReference type="ARBA" id="ARBA00060696"/>
    </source>
</evidence>
<dbReference type="PROSITE" id="PS50846">
    <property type="entry name" value="HMA_2"/>
    <property type="match status" value="1"/>
</dbReference>
<feature type="domain" description="HMA" evidence="15">
    <location>
        <begin position="370"/>
        <end position="433"/>
    </location>
</feature>
<accession>A0AAW2SAU5</accession>
<feature type="region of interest" description="Disordered" evidence="14">
    <location>
        <begin position="610"/>
        <end position="641"/>
    </location>
</feature>
<feature type="compositionally biased region" description="Basic and acidic residues" evidence="14">
    <location>
        <begin position="479"/>
        <end position="498"/>
    </location>
</feature>
<gene>
    <name evidence="16" type="ORF">Scaly_0318700</name>
</gene>
<dbReference type="GO" id="GO:0046872">
    <property type="term" value="F:metal ion binding"/>
    <property type="evidence" value="ECO:0007669"/>
    <property type="project" value="UniProtKB-KW"/>
</dbReference>
<dbReference type="Gene3D" id="3.40.50.300">
    <property type="entry name" value="P-loop containing nucleotide triphosphate hydrolases"/>
    <property type="match status" value="1"/>
</dbReference>
<evidence type="ECO:0000259" key="15">
    <source>
        <dbReference type="PROSITE" id="PS50846"/>
    </source>
</evidence>
<dbReference type="Gene3D" id="3.30.70.100">
    <property type="match status" value="1"/>
</dbReference>
<dbReference type="InterPro" id="IPR036163">
    <property type="entry name" value="HMA_dom_sf"/>
</dbReference>
<keyword evidence="7" id="KW-0449">Lipoprotein</keyword>
<evidence type="ECO:0000313" key="16">
    <source>
        <dbReference type="EMBL" id="KAL0389616.1"/>
    </source>
</evidence>
<evidence type="ECO:0000256" key="6">
    <source>
        <dbReference type="ARBA" id="ARBA00022840"/>
    </source>
</evidence>
<evidence type="ECO:0000256" key="4">
    <source>
        <dbReference type="ARBA" id="ARBA00022723"/>
    </source>
</evidence>
<dbReference type="GO" id="GO:0005737">
    <property type="term" value="C:cytoplasm"/>
    <property type="evidence" value="ECO:0007669"/>
    <property type="project" value="UniProtKB-ARBA"/>
</dbReference>
<keyword evidence="16" id="KW-0808">Transferase</keyword>
<dbReference type="PANTHER" id="PTHR45868:SF80">
    <property type="entry name" value="F15K9.8-RELATED"/>
    <property type="match status" value="1"/>
</dbReference>
<comment type="similarity">
    <text evidence="8">Belongs to the HIPP family.</text>
</comment>
<dbReference type="PROSITE" id="PS51219">
    <property type="entry name" value="DPCK"/>
    <property type="match status" value="1"/>
</dbReference>
<dbReference type="PANTHER" id="PTHR45868">
    <property type="entry name" value="HEAVY METAL-ASSOCIATED ISOPRENYLATED PLANT PROTEIN 33-RELATED"/>
    <property type="match status" value="1"/>
</dbReference>
<dbReference type="GO" id="GO:0016020">
    <property type="term" value="C:membrane"/>
    <property type="evidence" value="ECO:0007669"/>
    <property type="project" value="UniProtKB-SubCell"/>
</dbReference>
<dbReference type="AlphaFoldDB" id="A0AAW2SAU5"/>
<feature type="compositionally biased region" description="Basic and acidic residues" evidence="14">
    <location>
        <begin position="432"/>
        <end position="466"/>
    </location>
</feature>
<sequence length="641" mass="70543">MASGDEAVGDGGVRAEVLDQRASIDTMEQKGTKKTRRVVAKKCIRESNPGQYRGRHRPKYFLHFGPNHLFFQAAGRWEHLSKRENHVLFGILRRIKPEFNFAAVRFSMRIVGLTGGIGSGKSTVSNLFKGHGIPVVDADVVARNVLKKGTGGWRKVVAAFGDEILLPNGEVDRPKLGQVVFNDPDKRQLLNRLLAPYISSGIFLEVFKLWMKGYKTIVLDVPLLFEAKMDKWTKPIVVVWVDPDTQLQRLMERDGTTAKDAKSRINAQMPLDLKRTKADIVIDNSGSLEDLKNTSESQGADQSFTLLSALFLDTRLPILSLSFTEARTRPGGLSLFFPFTLINPLSLPPYTHTLMDNEAAGGDNSEPLKYKTWALRVSIHCGGCKKKVKKVLQSIEGVYKIEIDSKQHKVIVTANLEAETLIKKLLRSGKHAELWTENSESKESPKEKDSKDDENATDIDQKKTEESENPPNDNGTGKENQKEGDGTSGDDHTEEKGGTAEVAAQSGGGGGSGGKKKKKKKKKKGNPGSTNGGGAPAAASSGSRPATGITGSPVDQMNLNPPRQNIFSYPQYYYPASEYGMSYNTTPPTASISTSYYALPMHSYTYLRPYSYPPPPPSDPIRDDNRYDDYYGGDESGCSIM</sequence>
<dbReference type="NCBIfam" id="TIGR00152">
    <property type="entry name" value="dephospho-CoA kinase"/>
    <property type="match status" value="1"/>
</dbReference>
<comment type="function">
    <text evidence="9">Catalyzes the phosphorylation of the 3'-hydroxyl group of dephosphocoenzyme A to form coenzyme A.</text>
</comment>
<dbReference type="EMBL" id="JACGWM010000002">
    <property type="protein sequence ID" value="KAL0389616.1"/>
    <property type="molecule type" value="Genomic_DNA"/>
</dbReference>
<dbReference type="GO" id="GO:0004140">
    <property type="term" value="F:dephospho-CoA kinase activity"/>
    <property type="evidence" value="ECO:0007669"/>
    <property type="project" value="UniProtKB-EC"/>
</dbReference>
<reference evidence="16" key="1">
    <citation type="submission" date="2020-06" db="EMBL/GenBank/DDBJ databases">
        <authorList>
            <person name="Li T."/>
            <person name="Hu X."/>
            <person name="Zhang T."/>
            <person name="Song X."/>
            <person name="Zhang H."/>
            <person name="Dai N."/>
            <person name="Sheng W."/>
            <person name="Hou X."/>
            <person name="Wei L."/>
        </authorList>
    </citation>
    <scope>NUCLEOTIDE SEQUENCE</scope>
    <source>
        <strain evidence="16">KEN8</strain>
        <tissue evidence="16">Leaf</tissue>
    </source>
</reference>
<name>A0AAW2SAU5_9LAMI</name>
<evidence type="ECO:0000256" key="11">
    <source>
        <dbReference type="ARBA" id="ARBA00066359"/>
    </source>
</evidence>
<evidence type="ECO:0000256" key="13">
    <source>
        <dbReference type="ARBA" id="ARBA00076292"/>
    </source>
</evidence>
<dbReference type="Pfam" id="PF00403">
    <property type="entry name" value="HMA"/>
    <property type="match status" value="1"/>
</dbReference>
<dbReference type="HAMAP" id="MF_00376">
    <property type="entry name" value="Dephospho_CoA_kinase"/>
    <property type="match status" value="1"/>
</dbReference>
<comment type="similarity">
    <text evidence="2">Belongs to the CoaE family.</text>
</comment>
<comment type="subcellular location">
    <subcellularLocation>
        <location evidence="1">Membrane</location>
        <topology evidence="1">Peripheral membrane protein</topology>
    </subcellularLocation>
</comment>
<keyword evidence="5" id="KW-0547">Nucleotide-binding</keyword>
<keyword evidence="3" id="KW-0488">Methylation</keyword>
<dbReference type="GO" id="GO:0009626">
    <property type="term" value="P:plant-type hypersensitive response"/>
    <property type="evidence" value="ECO:0007669"/>
    <property type="project" value="UniProtKB-KW"/>
</dbReference>
<evidence type="ECO:0000256" key="7">
    <source>
        <dbReference type="ARBA" id="ARBA00023289"/>
    </source>
</evidence>
<comment type="pathway">
    <text evidence="10">Cofactor biosynthesis; coenzyme A biosynthesis; CoA from (R)-pantothenate: step 5/5.</text>
</comment>